<dbReference type="InterPro" id="IPR013904">
    <property type="entry name" value="RXT2_N"/>
</dbReference>
<evidence type="ECO:0000313" key="3">
    <source>
        <dbReference type="EMBL" id="ODQ47275.1"/>
    </source>
</evidence>
<dbReference type="GO" id="GO:0033698">
    <property type="term" value="C:Rpd3L complex"/>
    <property type="evidence" value="ECO:0007669"/>
    <property type="project" value="TreeGrafter"/>
</dbReference>
<dbReference type="AlphaFoldDB" id="A0A1E3NMC1"/>
<keyword evidence="4" id="KW-1185">Reference proteome</keyword>
<protein>
    <recommendedName>
        <fullName evidence="2">Transcriptional regulatory protein RXT2 N-terminal domain-containing protein</fullName>
    </recommendedName>
</protein>
<dbReference type="InterPro" id="IPR039602">
    <property type="entry name" value="Rxt2"/>
</dbReference>
<feature type="domain" description="Transcriptional regulatory protein RXT2 N-terminal" evidence="2">
    <location>
        <begin position="45"/>
        <end position="203"/>
    </location>
</feature>
<dbReference type="GeneID" id="30177423"/>
<evidence type="ECO:0000259" key="2">
    <source>
        <dbReference type="Pfam" id="PF08595"/>
    </source>
</evidence>
<feature type="compositionally biased region" description="Polar residues" evidence="1">
    <location>
        <begin position="43"/>
        <end position="59"/>
    </location>
</feature>
<organism evidence="3 4">
    <name type="scientific">Pichia membranifaciens NRRL Y-2026</name>
    <dbReference type="NCBI Taxonomy" id="763406"/>
    <lineage>
        <taxon>Eukaryota</taxon>
        <taxon>Fungi</taxon>
        <taxon>Dikarya</taxon>
        <taxon>Ascomycota</taxon>
        <taxon>Saccharomycotina</taxon>
        <taxon>Pichiomycetes</taxon>
        <taxon>Pichiales</taxon>
        <taxon>Pichiaceae</taxon>
        <taxon>Pichia</taxon>
    </lineage>
</organism>
<accession>A0A1E3NMC1</accession>
<sequence>MVLTETEMSSLKEDILRFKERLEMEKNHQQYGASLSVAPVANPRSNRGSKMDPTSDTVNRNMISSCRYNYKLSSVDVYNNEEKRYESRLVYVNKEVDADLEEKIRQQVEEEFASDDECVPERDTLVDECEDSYVTRPNDIFSTIRLDQLLRPITKPSDVVTIKSIKSIYKERYLDKLSNETISIIEKEQENVNLLNQIMNIFLLDDPEHIQADNLGLAEYNHHLDLDKEEEDEASMSHDLQELHPENDPFFMPPVYESDSQFNGIDQEEIDETRQLIQIALQRNEEFVRSLLQIRLGFLHADNYREQVHSWCKEMHENEVAESQKSTNNNND</sequence>
<reference evidence="3 4" key="1">
    <citation type="journal article" date="2016" name="Proc. Natl. Acad. Sci. U.S.A.">
        <title>Comparative genomics of biotechnologically important yeasts.</title>
        <authorList>
            <person name="Riley R."/>
            <person name="Haridas S."/>
            <person name="Wolfe K.H."/>
            <person name="Lopes M.R."/>
            <person name="Hittinger C.T."/>
            <person name="Goeker M."/>
            <person name="Salamov A.A."/>
            <person name="Wisecaver J.H."/>
            <person name="Long T.M."/>
            <person name="Calvey C.H."/>
            <person name="Aerts A.L."/>
            <person name="Barry K.W."/>
            <person name="Choi C."/>
            <person name="Clum A."/>
            <person name="Coughlan A.Y."/>
            <person name="Deshpande S."/>
            <person name="Douglass A.P."/>
            <person name="Hanson S.J."/>
            <person name="Klenk H.-P."/>
            <person name="LaButti K.M."/>
            <person name="Lapidus A."/>
            <person name="Lindquist E.A."/>
            <person name="Lipzen A.M."/>
            <person name="Meier-Kolthoff J.P."/>
            <person name="Ohm R.A."/>
            <person name="Otillar R.P."/>
            <person name="Pangilinan J.L."/>
            <person name="Peng Y."/>
            <person name="Rokas A."/>
            <person name="Rosa C.A."/>
            <person name="Scheuner C."/>
            <person name="Sibirny A.A."/>
            <person name="Slot J.C."/>
            <person name="Stielow J.B."/>
            <person name="Sun H."/>
            <person name="Kurtzman C.P."/>
            <person name="Blackwell M."/>
            <person name="Grigoriev I.V."/>
            <person name="Jeffries T.W."/>
        </authorList>
    </citation>
    <scope>NUCLEOTIDE SEQUENCE [LARGE SCALE GENOMIC DNA]</scope>
    <source>
        <strain evidence="3 4">NRRL Y-2026</strain>
    </source>
</reference>
<feature type="region of interest" description="Disordered" evidence="1">
    <location>
        <begin position="33"/>
        <end position="59"/>
    </location>
</feature>
<dbReference type="RefSeq" id="XP_019018388.1">
    <property type="nucleotide sequence ID" value="XM_019160736.1"/>
</dbReference>
<name>A0A1E3NMC1_9ASCO</name>
<proteinExistence type="predicted"/>
<dbReference type="EMBL" id="KV454002">
    <property type="protein sequence ID" value="ODQ47275.1"/>
    <property type="molecule type" value="Genomic_DNA"/>
</dbReference>
<dbReference type="PANTHER" id="PTHR28232">
    <property type="entry name" value="TRANSCRIPTIONAL REGULATORY PROTEIN RXT2"/>
    <property type="match status" value="1"/>
</dbReference>
<gene>
    <name evidence="3" type="ORF">PICMEDRAFT_15254</name>
</gene>
<dbReference type="STRING" id="763406.A0A1E3NMC1"/>
<evidence type="ECO:0000256" key="1">
    <source>
        <dbReference type="SAM" id="MobiDB-lite"/>
    </source>
</evidence>
<evidence type="ECO:0000313" key="4">
    <source>
        <dbReference type="Proteomes" id="UP000094455"/>
    </source>
</evidence>
<dbReference type="Pfam" id="PF08595">
    <property type="entry name" value="RXT2_N"/>
    <property type="match status" value="1"/>
</dbReference>
<dbReference type="OrthoDB" id="2405722at2759"/>
<dbReference type="GO" id="GO:0005829">
    <property type="term" value="C:cytosol"/>
    <property type="evidence" value="ECO:0007669"/>
    <property type="project" value="TreeGrafter"/>
</dbReference>
<dbReference type="PANTHER" id="PTHR28232:SF1">
    <property type="entry name" value="TRANSCRIPTIONAL REGULATORY PROTEIN RXT2"/>
    <property type="match status" value="1"/>
</dbReference>
<dbReference type="Proteomes" id="UP000094455">
    <property type="component" value="Unassembled WGS sequence"/>
</dbReference>